<dbReference type="Proteomes" id="UP001549920">
    <property type="component" value="Unassembled WGS sequence"/>
</dbReference>
<dbReference type="SMART" id="SM00847">
    <property type="entry name" value="HA2"/>
    <property type="match status" value="1"/>
</dbReference>
<dbReference type="Gene3D" id="3.40.50.300">
    <property type="entry name" value="P-loop containing nucleotide triphosphate hydrolases"/>
    <property type="match status" value="2"/>
</dbReference>
<dbReference type="InterPro" id="IPR014001">
    <property type="entry name" value="Helicase_ATP-bd"/>
</dbReference>
<reference evidence="7 8" key="1">
    <citation type="submission" date="2024-06" db="EMBL/GenBank/DDBJ databases">
        <title>A chromosome-level genome assembly of beet webworm, Loxostege sticticalis.</title>
        <authorList>
            <person name="Zhang Y."/>
        </authorList>
    </citation>
    <scope>NUCLEOTIDE SEQUENCE [LARGE SCALE GENOMIC DNA]</scope>
    <source>
        <strain evidence="7">AQ026</strain>
        <tissue evidence="7">Whole body</tissue>
    </source>
</reference>
<keyword evidence="3" id="KW-0347">Helicase</keyword>
<name>A0ABR3H700_LOXSC</name>
<dbReference type="Gene3D" id="1.20.120.1080">
    <property type="match status" value="1"/>
</dbReference>
<sequence length="1081" mass="122375">MFLSRYFGVRTNIWKKRFLIEGESRSFLSPLRKYTGITCNIQQDYTCQCQKVKEKVCLPVRNSYFLLENRRYYAKKLEDLTESQKDQNEKDLKKIAQLFPQPRVTLNELTAKTPQKIFEIHFKQNMVPVRKKLAQGDWTCTYSFIWPEKIKFESTAISKRQAAEKAATQALMWLYFNKRVDKEGNPIYDREVIAELRDTVNQPIQICMSEKSMERIDRIWNEYQSGIKPIYEAAFQEATRKSIVTPALTKDSTIDEDECTEDEIEMEEIGDFADSKSLHPVYGRKVRPPAESTLQRRDRVLKQKFQLYDEEITPLPIDGYADEITSTLQNSRVVVIVGAAGCGKSTRAPAAILKSCGAKMAAIVSEPRRVAAIGLAQRVASELGEEVGETVGYQVRLHSKPPRPPGGSILYCTSGVLLRRLQTNPGLEGCTHVIIDEAHERDVNTDISLLLLKRALDINPELKIVIMSATLDTEVFIRYFDSCPVIEVPGRTFPVSVSHLDDIQKKYGLNLRNTMENCKKEDSKPFVNCQELVEVIKAVDSKEPEGAILVFLPGWAEIKATKQLLDERYGNSTTHMILPVHSRLSTTEQTKMFATPSPGIRKIVLSTNIAETSITIPDVVYVIDTGAHKENRIKEGTGTASLETVWVSQAAAKQRAGRAGRVQPGHCYRLYTKDKESEFAQHTTPEILRIPLEQTVLDCKTYAPEDKVEDFLSQLPEPPSKKAIEFAVNDLIDLGALTPTEQLTRLGTIISTMTLHPRLACGMLQAATSGSVLAMGNIATHCSDNVEIFRDAADRREEIRELKSKYSATSDHAALHWIQGEYEKSLQESGRQETDVWCDKHGLRKDRLNYVRSLSNLHLEQLLKSGFIEPNPDTEELTRFSDIEELSAAMLLSGADSLLSTRRYVKTKGKLTTVTELFTSKGDRAHIGSESVNYGISKRASKTTLLVFFGGQHSIERRALVVYKTSIVPPHTALLFSRGDLDSEVKNDDNETTVISLRKHNLKVELPTSHALQILKAREMWWQTFQYYIDRDLKTLSYDDLVNVSRFKTRLVKAIGRILVEGHREYVLGKSKTVEVDEEYR</sequence>
<evidence type="ECO:0000256" key="2">
    <source>
        <dbReference type="ARBA" id="ARBA00022801"/>
    </source>
</evidence>
<keyword evidence="8" id="KW-1185">Reference proteome</keyword>
<dbReference type="Gene3D" id="3.30.160.20">
    <property type="match status" value="1"/>
</dbReference>
<dbReference type="PANTHER" id="PTHR18934:SF257">
    <property type="entry name" value="ATP-DEPENDENT RNA HELICASE DHX30"/>
    <property type="match status" value="1"/>
</dbReference>
<keyword evidence="1" id="KW-0547">Nucleotide-binding</keyword>
<dbReference type="EMBL" id="JBEUOH010000025">
    <property type="protein sequence ID" value="KAL0860370.1"/>
    <property type="molecule type" value="Genomic_DNA"/>
</dbReference>
<evidence type="ECO:0000256" key="1">
    <source>
        <dbReference type="ARBA" id="ARBA00022741"/>
    </source>
</evidence>
<dbReference type="SMART" id="SM00490">
    <property type="entry name" value="HELICc"/>
    <property type="match status" value="1"/>
</dbReference>
<evidence type="ECO:0000259" key="6">
    <source>
        <dbReference type="PROSITE" id="PS51194"/>
    </source>
</evidence>
<proteinExistence type="predicted"/>
<evidence type="ECO:0000313" key="8">
    <source>
        <dbReference type="Proteomes" id="UP001549920"/>
    </source>
</evidence>
<dbReference type="SMART" id="SM00487">
    <property type="entry name" value="DEXDc"/>
    <property type="match status" value="1"/>
</dbReference>
<dbReference type="InterPro" id="IPR001650">
    <property type="entry name" value="Helicase_C-like"/>
</dbReference>
<dbReference type="SUPFAM" id="SSF52540">
    <property type="entry name" value="P-loop containing nucleoside triphosphate hydrolases"/>
    <property type="match status" value="1"/>
</dbReference>
<organism evidence="7 8">
    <name type="scientific">Loxostege sticticalis</name>
    <name type="common">Beet webworm moth</name>
    <dbReference type="NCBI Taxonomy" id="481309"/>
    <lineage>
        <taxon>Eukaryota</taxon>
        <taxon>Metazoa</taxon>
        <taxon>Ecdysozoa</taxon>
        <taxon>Arthropoda</taxon>
        <taxon>Hexapoda</taxon>
        <taxon>Insecta</taxon>
        <taxon>Pterygota</taxon>
        <taxon>Neoptera</taxon>
        <taxon>Endopterygota</taxon>
        <taxon>Lepidoptera</taxon>
        <taxon>Glossata</taxon>
        <taxon>Ditrysia</taxon>
        <taxon>Pyraloidea</taxon>
        <taxon>Crambidae</taxon>
        <taxon>Pyraustinae</taxon>
        <taxon>Loxostege</taxon>
    </lineage>
</organism>
<dbReference type="CDD" id="cd17917">
    <property type="entry name" value="DEXHc_RHA-like"/>
    <property type="match status" value="1"/>
</dbReference>
<evidence type="ECO:0008006" key="9">
    <source>
        <dbReference type="Google" id="ProtNLM"/>
    </source>
</evidence>
<keyword evidence="2" id="KW-0378">Hydrolase</keyword>
<dbReference type="PANTHER" id="PTHR18934">
    <property type="entry name" value="ATP-DEPENDENT RNA HELICASE"/>
    <property type="match status" value="1"/>
</dbReference>
<dbReference type="PROSITE" id="PS51192">
    <property type="entry name" value="HELICASE_ATP_BIND_1"/>
    <property type="match status" value="1"/>
</dbReference>
<dbReference type="PROSITE" id="PS51194">
    <property type="entry name" value="HELICASE_CTER"/>
    <property type="match status" value="1"/>
</dbReference>
<evidence type="ECO:0000313" key="7">
    <source>
        <dbReference type="EMBL" id="KAL0860370.1"/>
    </source>
</evidence>
<protein>
    <recommendedName>
        <fullName evidence="9">ATP-dependent RNA helicase DHX30</fullName>
    </recommendedName>
</protein>
<evidence type="ECO:0000256" key="3">
    <source>
        <dbReference type="ARBA" id="ARBA00022806"/>
    </source>
</evidence>
<evidence type="ECO:0000259" key="5">
    <source>
        <dbReference type="PROSITE" id="PS51192"/>
    </source>
</evidence>
<dbReference type="Pfam" id="PF00271">
    <property type="entry name" value="Helicase_C"/>
    <property type="match status" value="1"/>
</dbReference>
<gene>
    <name evidence="7" type="ORF">ABMA27_009770</name>
</gene>
<dbReference type="Pfam" id="PF00270">
    <property type="entry name" value="DEAD"/>
    <property type="match status" value="1"/>
</dbReference>
<feature type="domain" description="Helicase ATP-binding" evidence="5">
    <location>
        <begin position="325"/>
        <end position="489"/>
    </location>
</feature>
<keyword evidence="4" id="KW-0067">ATP-binding</keyword>
<accession>A0ABR3H700</accession>
<comment type="caution">
    <text evidence="7">The sequence shown here is derived from an EMBL/GenBank/DDBJ whole genome shotgun (WGS) entry which is preliminary data.</text>
</comment>
<dbReference type="InterPro" id="IPR007502">
    <property type="entry name" value="Helicase-assoc_dom"/>
</dbReference>
<dbReference type="InterPro" id="IPR027417">
    <property type="entry name" value="P-loop_NTPase"/>
</dbReference>
<feature type="domain" description="Helicase C-terminal" evidence="6">
    <location>
        <begin position="531"/>
        <end position="703"/>
    </location>
</feature>
<dbReference type="InterPro" id="IPR011545">
    <property type="entry name" value="DEAD/DEAH_box_helicase_dom"/>
</dbReference>
<dbReference type="CDD" id="cd18791">
    <property type="entry name" value="SF2_C_RHA"/>
    <property type="match status" value="1"/>
</dbReference>
<evidence type="ECO:0000256" key="4">
    <source>
        <dbReference type="ARBA" id="ARBA00022840"/>
    </source>
</evidence>